<comment type="caution">
    <text evidence="2">The sequence shown here is derived from an EMBL/GenBank/DDBJ whole genome shotgun (WGS) entry which is preliminary data.</text>
</comment>
<name>F0F3E7_9BACT</name>
<evidence type="ECO:0000313" key="2">
    <source>
        <dbReference type="EMBL" id="EGC21363.1"/>
    </source>
</evidence>
<feature type="signal peptide" evidence="1">
    <location>
        <begin position="1"/>
        <end position="20"/>
    </location>
</feature>
<dbReference type="STRING" id="888743.HMPREF9141_0113"/>
<organism evidence="2 3">
    <name type="scientific">Prevotella multiformis DSM 16608</name>
    <dbReference type="NCBI Taxonomy" id="888743"/>
    <lineage>
        <taxon>Bacteria</taxon>
        <taxon>Pseudomonadati</taxon>
        <taxon>Bacteroidota</taxon>
        <taxon>Bacteroidia</taxon>
        <taxon>Bacteroidales</taxon>
        <taxon>Prevotellaceae</taxon>
        <taxon>Prevotella</taxon>
    </lineage>
</organism>
<evidence type="ECO:0000256" key="1">
    <source>
        <dbReference type="SAM" id="SignalP"/>
    </source>
</evidence>
<evidence type="ECO:0000313" key="3">
    <source>
        <dbReference type="Proteomes" id="UP000005697"/>
    </source>
</evidence>
<gene>
    <name evidence="2" type="ORF">HMPREF9141_0113</name>
</gene>
<keyword evidence="3" id="KW-1185">Reference proteome</keyword>
<dbReference type="AlphaFoldDB" id="F0F3E7"/>
<keyword evidence="1" id="KW-0732">Signal</keyword>
<protein>
    <recommendedName>
        <fullName evidence="4">DUF4252 domain-containing protein</fullName>
    </recommendedName>
</protein>
<dbReference type="InterPro" id="IPR025348">
    <property type="entry name" value="DUF4252"/>
</dbReference>
<accession>F0F3E7</accession>
<sequence length="166" mass="18774">MMKRILFLLALSISVLGTSAQNVEGLIKQYRHEKHADYVHIPRLVMSLARLFVRESPEDVETVKAVSSIRVLSLEDCMPAVKERFRNTVQTFLPAGYIPVIYTKEGGETCRIYVKERKGCIREVLLLSTDKDDGCIVQIKGKIKPGDVGNVIEQNTKKGIRKRCNL</sequence>
<dbReference type="HOGENOM" id="CLU_130386_2_0_10"/>
<reference evidence="2 3" key="1">
    <citation type="submission" date="2011-01" db="EMBL/GenBank/DDBJ databases">
        <authorList>
            <person name="Muzny D."/>
            <person name="Qin X."/>
            <person name="Deng J."/>
            <person name="Jiang H."/>
            <person name="Liu Y."/>
            <person name="Qu J."/>
            <person name="Song X.-Z."/>
            <person name="Zhang L."/>
            <person name="Thornton R."/>
            <person name="Coyle M."/>
            <person name="Francisco L."/>
            <person name="Jackson L."/>
            <person name="Javaid M."/>
            <person name="Korchina V."/>
            <person name="Kovar C."/>
            <person name="Mata R."/>
            <person name="Mathew T."/>
            <person name="Ngo R."/>
            <person name="Nguyen L."/>
            <person name="Nguyen N."/>
            <person name="Okwuonu G."/>
            <person name="Ongeri F."/>
            <person name="Pham C."/>
            <person name="Simmons D."/>
            <person name="Wilczek-Boney K."/>
            <person name="Hale W."/>
            <person name="Jakkamsetti A."/>
            <person name="Pham P."/>
            <person name="Ruth R."/>
            <person name="San Lucas F."/>
            <person name="Warren J."/>
            <person name="Zhang J."/>
            <person name="Zhao Z."/>
            <person name="Zhou C."/>
            <person name="Zhu D."/>
            <person name="Lee S."/>
            <person name="Bess C."/>
            <person name="Blankenburg K."/>
            <person name="Forbes L."/>
            <person name="Fu Q."/>
            <person name="Gubbala S."/>
            <person name="Hirani K."/>
            <person name="Jayaseelan J.C."/>
            <person name="Lara F."/>
            <person name="Munidasa M."/>
            <person name="Palculict T."/>
            <person name="Patil S."/>
            <person name="Pu L.-L."/>
            <person name="Saada N."/>
            <person name="Tang L."/>
            <person name="Weissenberger G."/>
            <person name="Zhu Y."/>
            <person name="Hemphill L."/>
            <person name="Shang Y."/>
            <person name="Youmans B."/>
            <person name="Ayvaz T."/>
            <person name="Ross M."/>
            <person name="Santibanez J."/>
            <person name="Aqrawi P."/>
            <person name="Gross S."/>
            <person name="Joshi V."/>
            <person name="Fowler G."/>
            <person name="Nazareth L."/>
            <person name="Reid J."/>
            <person name="Worley K."/>
            <person name="Petrosino J."/>
            <person name="Highlander S."/>
            <person name="Gibbs R."/>
        </authorList>
    </citation>
    <scope>NUCLEOTIDE SEQUENCE [LARGE SCALE GENOMIC DNA]</scope>
    <source>
        <strain evidence="2 3">DSM 16608</strain>
    </source>
</reference>
<evidence type="ECO:0008006" key="4">
    <source>
        <dbReference type="Google" id="ProtNLM"/>
    </source>
</evidence>
<dbReference type="RefSeq" id="WP_007367655.1">
    <property type="nucleotide sequence ID" value="NZ_GL872283.1"/>
</dbReference>
<feature type="chain" id="PRO_5003247689" description="DUF4252 domain-containing protein" evidence="1">
    <location>
        <begin position="21"/>
        <end position="166"/>
    </location>
</feature>
<dbReference type="Proteomes" id="UP000005697">
    <property type="component" value="Unassembled WGS sequence"/>
</dbReference>
<dbReference type="Pfam" id="PF14060">
    <property type="entry name" value="DUF4252"/>
    <property type="match status" value="1"/>
</dbReference>
<proteinExistence type="predicted"/>
<dbReference type="EMBL" id="AEWX01000001">
    <property type="protein sequence ID" value="EGC21363.1"/>
    <property type="molecule type" value="Genomic_DNA"/>
</dbReference>